<accession>A0A454JJV8</accession>
<dbReference type="GO" id="GO:0016034">
    <property type="term" value="F:maleylacetoacetate isomerase activity"/>
    <property type="evidence" value="ECO:0007669"/>
    <property type="project" value="UniProtKB-EC"/>
</dbReference>
<evidence type="ECO:0000313" key="4">
    <source>
        <dbReference type="EMBL" id="RMC99308.1"/>
    </source>
</evidence>
<dbReference type="InterPro" id="IPR010987">
    <property type="entry name" value="Glutathione-S-Trfase_C-like"/>
</dbReference>
<dbReference type="Proteomes" id="UP000274139">
    <property type="component" value="Unassembled WGS sequence"/>
</dbReference>
<name>A0A454JJV8_9NEIS</name>
<dbReference type="PANTHER" id="PTHR42673:SF21">
    <property type="entry name" value="GLUTATHIONE S-TRANSFERASE YFCF"/>
    <property type="match status" value="1"/>
</dbReference>
<gene>
    <name evidence="4" type="primary">maiA</name>
    <name evidence="4" type="ORF">EAY64_08025</name>
</gene>
<dbReference type="SUPFAM" id="SSF52833">
    <property type="entry name" value="Thioredoxin-like"/>
    <property type="match status" value="1"/>
</dbReference>
<dbReference type="InterPro" id="IPR034330">
    <property type="entry name" value="GST_Zeta_C"/>
</dbReference>
<dbReference type="EMBL" id="RFAR01000026">
    <property type="protein sequence ID" value="RMC99308.1"/>
    <property type="molecule type" value="Genomic_DNA"/>
</dbReference>
<keyword evidence="4" id="KW-0413">Isomerase</keyword>
<dbReference type="InterPro" id="IPR040079">
    <property type="entry name" value="Glutathione_S-Trfase"/>
</dbReference>
<dbReference type="Gene3D" id="1.20.1050.10">
    <property type="match status" value="1"/>
</dbReference>
<dbReference type="SFLD" id="SFLDG00358">
    <property type="entry name" value="Main_(cytGST)"/>
    <property type="match status" value="1"/>
</dbReference>
<dbReference type="Pfam" id="PF13417">
    <property type="entry name" value="GST_N_3"/>
    <property type="match status" value="1"/>
</dbReference>
<comment type="similarity">
    <text evidence="1">Belongs to the GST superfamily. Zeta family.</text>
</comment>
<proteinExistence type="inferred from homology"/>
<feature type="domain" description="GST N-terminal" evidence="2">
    <location>
        <begin position="2"/>
        <end position="83"/>
    </location>
</feature>
<dbReference type="InterPro" id="IPR036249">
    <property type="entry name" value="Thioredoxin-like_sf"/>
</dbReference>
<dbReference type="CDD" id="cd03042">
    <property type="entry name" value="GST_N_Zeta"/>
    <property type="match status" value="1"/>
</dbReference>
<dbReference type="PROSITE" id="PS50405">
    <property type="entry name" value="GST_CTER"/>
    <property type="match status" value="1"/>
</dbReference>
<evidence type="ECO:0000313" key="5">
    <source>
        <dbReference type="Proteomes" id="UP000274139"/>
    </source>
</evidence>
<keyword evidence="5" id="KW-1185">Reference proteome</keyword>
<dbReference type="InterPro" id="IPR005955">
    <property type="entry name" value="GST_Zeta"/>
</dbReference>
<dbReference type="InterPro" id="IPR004045">
    <property type="entry name" value="Glutathione_S-Trfase_N"/>
</dbReference>
<dbReference type="Gene3D" id="3.40.30.10">
    <property type="entry name" value="Glutaredoxin"/>
    <property type="match status" value="1"/>
</dbReference>
<dbReference type="CDD" id="cd03191">
    <property type="entry name" value="GST_C_Zeta"/>
    <property type="match status" value="1"/>
</dbReference>
<dbReference type="GO" id="GO:0006749">
    <property type="term" value="P:glutathione metabolic process"/>
    <property type="evidence" value="ECO:0007669"/>
    <property type="project" value="TreeGrafter"/>
</dbReference>
<dbReference type="EC" id="5.2.1.2" evidence="4"/>
<dbReference type="SUPFAM" id="SSF47616">
    <property type="entry name" value="GST C-terminal domain-like"/>
    <property type="match status" value="1"/>
</dbReference>
<dbReference type="InterPro" id="IPR034333">
    <property type="entry name" value="GST_Zeta_N"/>
</dbReference>
<evidence type="ECO:0000259" key="2">
    <source>
        <dbReference type="PROSITE" id="PS50404"/>
    </source>
</evidence>
<evidence type="ECO:0000256" key="1">
    <source>
        <dbReference type="ARBA" id="ARBA00010007"/>
    </source>
</evidence>
<comment type="caution">
    <text evidence="4">The sequence shown here is derived from an EMBL/GenBank/DDBJ whole genome shotgun (WGS) entry which is preliminary data.</text>
</comment>
<reference evidence="4 5" key="1">
    <citation type="submission" date="2018-10" db="EMBL/GenBank/DDBJ databases">
        <title>Draft genome sequence of Aquitalea MWU14-2217 isolated from a wild cranberry bog in Provincetown, Massachusetts.</title>
        <authorList>
            <person name="Ebadzadsahrai G."/>
            <person name="Soby S."/>
        </authorList>
    </citation>
    <scope>NUCLEOTIDE SEQUENCE [LARGE SCALE GENOMIC DNA]</scope>
    <source>
        <strain evidence="4 5">MWU14-2217</strain>
    </source>
</reference>
<evidence type="ECO:0000259" key="3">
    <source>
        <dbReference type="PROSITE" id="PS50405"/>
    </source>
</evidence>
<dbReference type="GO" id="GO:0004364">
    <property type="term" value="F:glutathione transferase activity"/>
    <property type="evidence" value="ECO:0007669"/>
    <property type="project" value="TreeGrafter"/>
</dbReference>
<protein>
    <submittedName>
        <fullName evidence="4">Maleylacetoacetate isomerase</fullName>
        <ecNumber evidence="4">5.2.1.2</ecNumber>
    </submittedName>
</protein>
<dbReference type="PANTHER" id="PTHR42673">
    <property type="entry name" value="MALEYLACETOACETATE ISOMERASE"/>
    <property type="match status" value="1"/>
</dbReference>
<dbReference type="FunFam" id="1.20.1050.10:FF:000017">
    <property type="entry name" value="Maleylacetoacetate isomerase"/>
    <property type="match status" value="1"/>
</dbReference>
<dbReference type="SFLD" id="SFLDS00019">
    <property type="entry name" value="Glutathione_Transferase_(cytos"/>
    <property type="match status" value="1"/>
</dbReference>
<dbReference type="InterPro" id="IPR036282">
    <property type="entry name" value="Glutathione-S-Trfase_C_sf"/>
</dbReference>
<dbReference type="AlphaFoldDB" id="A0A454JJV8"/>
<dbReference type="GO" id="GO:0005737">
    <property type="term" value="C:cytoplasm"/>
    <property type="evidence" value="ECO:0007669"/>
    <property type="project" value="InterPro"/>
</dbReference>
<dbReference type="PROSITE" id="PS50404">
    <property type="entry name" value="GST_NTER"/>
    <property type="match status" value="1"/>
</dbReference>
<dbReference type="NCBIfam" id="TIGR01262">
    <property type="entry name" value="maiA"/>
    <property type="match status" value="1"/>
</dbReference>
<dbReference type="OrthoDB" id="509852at2"/>
<sequence length="214" mass="23504">MTERVLYGYYRSSAAYRVRIALNLKGLQYRQQPVNLLKGEQRDPAYLALNPQGLVPALLDNGQLLSQSLAICEYLDEAYPDTPALLPSDCMERARVRALALSICADIHPLHNARVLKYLETELGQDDAQKTQWIRHWIATGFTALELQLASQPATYACGDTPGLLDACLVPQVFAARRFGVDLAAFPHIVRVDAALSALPAVQAAHPAQQPDAV</sequence>
<dbReference type="RefSeq" id="WP_103524253.1">
    <property type="nucleotide sequence ID" value="NZ_JAIZDC010000003.1"/>
</dbReference>
<feature type="domain" description="GST C-terminal" evidence="3">
    <location>
        <begin position="89"/>
        <end position="214"/>
    </location>
</feature>
<dbReference type="GO" id="GO:0006559">
    <property type="term" value="P:L-phenylalanine catabolic process"/>
    <property type="evidence" value="ECO:0007669"/>
    <property type="project" value="TreeGrafter"/>
</dbReference>
<organism evidence="4 5">
    <name type="scientific">Aquitalea palustris</name>
    <dbReference type="NCBI Taxonomy" id="2480983"/>
    <lineage>
        <taxon>Bacteria</taxon>
        <taxon>Pseudomonadati</taxon>
        <taxon>Pseudomonadota</taxon>
        <taxon>Betaproteobacteria</taxon>
        <taxon>Neisseriales</taxon>
        <taxon>Chromobacteriaceae</taxon>
        <taxon>Aquitalea</taxon>
    </lineage>
</organism>